<dbReference type="InterPro" id="IPR051130">
    <property type="entry name" value="Mito_struct-func_regulator"/>
</dbReference>
<proteinExistence type="predicted"/>
<name>A0AAW0LTL7_QUESU</name>
<dbReference type="Gene3D" id="3.40.710.10">
    <property type="entry name" value="DD-peptidase/beta-lactamase superfamily"/>
    <property type="match status" value="3"/>
</dbReference>
<dbReference type="PANTHER" id="PTHR43173">
    <property type="entry name" value="ABC1 FAMILY PROTEIN"/>
    <property type="match status" value="1"/>
</dbReference>
<dbReference type="Pfam" id="PF03109">
    <property type="entry name" value="ABC1"/>
    <property type="match status" value="1"/>
</dbReference>
<evidence type="ECO:0000313" key="4">
    <source>
        <dbReference type="EMBL" id="KAK7854769.1"/>
    </source>
</evidence>
<organism evidence="4 5">
    <name type="scientific">Quercus suber</name>
    <name type="common">Cork oak</name>
    <dbReference type="NCBI Taxonomy" id="58331"/>
    <lineage>
        <taxon>Eukaryota</taxon>
        <taxon>Viridiplantae</taxon>
        <taxon>Streptophyta</taxon>
        <taxon>Embryophyta</taxon>
        <taxon>Tracheophyta</taxon>
        <taxon>Spermatophyta</taxon>
        <taxon>Magnoliopsida</taxon>
        <taxon>eudicotyledons</taxon>
        <taxon>Gunneridae</taxon>
        <taxon>Pentapetalae</taxon>
        <taxon>rosids</taxon>
        <taxon>fabids</taxon>
        <taxon>Fagales</taxon>
        <taxon>Fagaceae</taxon>
        <taxon>Quercus</taxon>
    </lineage>
</organism>
<keyword evidence="4" id="KW-0808">Transferase</keyword>
<feature type="compositionally biased region" description="Polar residues" evidence="1">
    <location>
        <begin position="890"/>
        <end position="907"/>
    </location>
</feature>
<comment type="caution">
    <text evidence="4">The sequence shown here is derived from an EMBL/GenBank/DDBJ whole genome shotgun (WGS) entry which is preliminary data.</text>
</comment>
<dbReference type="PANTHER" id="PTHR43173:SF3">
    <property type="entry name" value="ABC1 FAMILY PROTEIN"/>
    <property type="match status" value="1"/>
</dbReference>
<dbReference type="Pfam" id="PF00144">
    <property type="entry name" value="Beta-lactamase"/>
    <property type="match status" value="1"/>
</dbReference>
<dbReference type="GO" id="GO:0016301">
    <property type="term" value="F:kinase activity"/>
    <property type="evidence" value="ECO:0007669"/>
    <property type="project" value="UniProtKB-KW"/>
</dbReference>
<dbReference type="GO" id="GO:0005794">
    <property type="term" value="C:Golgi apparatus"/>
    <property type="evidence" value="ECO:0007669"/>
    <property type="project" value="TreeGrafter"/>
</dbReference>
<dbReference type="SUPFAM" id="SSF56112">
    <property type="entry name" value="Protein kinase-like (PK-like)"/>
    <property type="match status" value="1"/>
</dbReference>
<dbReference type="InterPro" id="IPR012338">
    <property type="entry name" value="Beta-lactam/transpept-like"/>
</dbReference>
<evidence type="ECO:0000313" key="5">
    <source>
        <dbReference type="Proteomes" id="UP000237347"/>
    </source>
</evidence>
<feature type="domain" description="Beta-lactamase-related" evidence="2">
    <location>
        <begin position="493"/>
        <end position="651"/>
    </location>
</feature>
<dbReference type="GO" id="GO:0005783">
    <property type="term" value="C:endoplasmic reticulum"/>
    <property type="evidence" value="ECO:0007669"/>
    <property type="project" value="TreeGrafter"/>
</dbReference>
<keyword evidence="4" id="KW-0418">Kinase</keyword>
<evidence type="ECO:0000256" key="1">
    <source>
        <dbReference type="SAM" id="MobiDB-lite"/>
    </source>
</evidence>
<dbReference type="CDD" id="cd05121">
    <property type="entry name" value="ABC1_ADCK3-like"/>
    <property type="match status" value="1"/>
</dbReference>
<feature type="domain" description="ABC1 atypical kinase-like" evidence="3">
    <location>
        <begin position="93"/>
        <end position="351"/>
    </location>
</feature>
<dbReference type="AlphaFoldDB" id="A0AAW0LTL7"/>
<reference evidence="4 5" key="1">
    <citation type="journal article" date="2018" name="Sci. Data">
        <title>The draft genome sequence of cork oak.</title>
        <authorList>
            <person name="Ramos A.M."/>
            <person name="Usie A."/>
            <person name="Barbosa P."/>
            <person name="Barros P.M."/>
            <person name="Capote T."/>
            <person name="Chaves I."/>
            <person name="Simoes F."/>
            <person name="Abreu I."/>
            <person name="Carrasquinho I."/>
            <person name="Faro C."/>
            <person name="Guimaraes J.B."/>
            <person name="Mendonca D."/>
            <person name="Nobrega F."/>
            <person name="Rodrigues L."/>
            <person name="Saibo N.J.M."/>
            <person name="Varela M.C."/>
            <person name="Egas C."/>
            <person name="Matos J."/>
            <person name="Miguel C.M."/>
            <person name="Oliveira M.M."/>
            <person name="Ricardo C.P."/>
            <person name="Goncalves S."/>
        </authorList>
    </citation>
    <scope>NUCLEOTIDE SEQUENCE [LARGE SCALE GENOMIC DNA]</scope>
    <source>
        <strain evidence="5">cv. HL8</strain>
    </source>
</reference>
<dbReference type="SUPFAM" id="SSF56601">
    <property type="entry name" value="beta-lactamase/transpeptidase-like"/>
    <property type="match status" value="2"/>
</dbReference>
<sequence>MRMRMGWGNTYRRRMRVFTMAVVIYLDYKALQQREKWASSAKKSALWEKAHERNARRVHNLIIELEGLWVKFGQYLSTRADVLPEAYISRLKQLQDSLPPRPLQEVCRTIETELGKSMDDLFSDFVKVPLATASLLIYSMQIAQVHRATLLDGQEVVVKVQHEGIKTIILEDLKNAKAIVDWIAWAEPQYDFNPMIDEWCKEAPKELDFNHEAENTRTVSRNLCCKNTGHDDNTNANRVDVLIPDVIQSAEKVLILEYMDGIRLNDLDALEAFGVDKKKLVEEITRAYAHQIYVDGFFNGDPHPGNFLVSKEPPHRPILLDFGLTKKLSISVKQALAKMFLASAEGDHAALLSAFSEMGLKLRLDMPEQAMEVTTVFFRTSTSAKESLETIKSLNEKRTKNMKVIQERMKLNPKEVKRFNPVDAFPGDIVIFSRVLNLLRGLSSLMNVRIVYLDIMRPFAESVLQGNISRGPRVNDQWIYDTPVHSDVEAKLRQFLVELGNNDKILGIQVCAYKDGEVIIDTAAGMLGRYDPRPVQPDSLFPVFSATKAITAGMLHWLVDKGKLTLEENVANIWPEFGSNRKDLIKVHHVLNHTSGLHNALSDILRENPLQMSDWNECLNRIAVSVPESEPGQEQLYHYISYGWLCGGIIELFIISVNVGIYSSEVVPKVVHIAADVLTYPISIVCFCTYQDLKGFLSETHASGKKFQEILEESFIHPLQIEGELYIGIPPGKCWAYALLILLLHCVKYICVESRLATLMLDKDDFQKISGIGNRPDMPSTFQPADISQVVTTMPVVFNMLNIRRAIIPAANGHCSARALARYYAALADGGMVPRPHSSSSKPPLGSHPHIPKFSSSQNVSKRRKGSKSKEESAVSINRTNESEEIPNYSDVSHSRNTSGDGSTKLVNDSSNSNSNSNRISTTDSSEDSNPQNNSVGRIFSNPRIHEAFLGVGEYENLALPNSAFGLGFRRTKSKEGSLLGFGHSGMGGSTGFADMNNRFAIAVTLNKMSLGAVTGNIINFVCSELNIPVPAEFSRFSEMGADAESSFGRPLIN</sequence>
<keyword evidence="5" id="KW-1185">Reference proteome</keyword>
<protein>
    <submittedName>
        <fullName evidence="4">Protein activity of bc1 complex kinase 8</fullName>
    </submittedName>
</protein>
<dbReference type="InterPro" id="IPR004147">
    <property type="entry name" value="ABC1_dom"/>
</dbReference>
<feature type="region of interest" description="Disordered" evidence="1">
    <location>
        <begin position="833"/>
        <end position="939"/>
    </location>
</feature>
<evidence type="ECO:0000259" key="3">
    <source>
        <dbReference type="Pfam" id="PF03109"/>
    </source>
</evidence>
<dbReference type="Proteomes" id="UP000237347">
    <property type="component" value="Unassembled WGS sequence"/>
</dbReference>
<accession>A0AAW0LTL7</accession>
<dbReference type="InterPro" id="IPR001466">
    <property type="entry name" value="Beta-lactam-related"/>
</dbReference>
<dbReference type="InterPro" id="IPR011009">
    <property type="entry name" value="Kinase-like_dom_sf"/>
</dbReference>
<dbReference type="EMBL" id="PKMF04000052">
    <property type="protein sequence ID" value="KAK7854769.1"/>
    <property type="molecule type" value="Genomic_DNA"/>
</dbReference>
<gene>
    <name evidence="4" type="primary">ABC1K8_2</name>
    <name evidence="4" type="ORF">CFP56_031114</name>
</gene>
<evidence type="ECO:0000259" key="2">
    <source>
        <dbReference type="Pfam" id="PF00144"/>
    </source>
</evidence>
<feature type="compositionally biased region" description="Low complexity" evidence="1">
    <location>
        <begin position="908"/>
        <end position="924"/>
    </location>
</feature>